<protein>
    <submittedName>
        <fullName evidence="2">Uncharacterized protein</fullName>
    </submittedName>
</protein>
<gene>
    <name evidence="2" type="ORF">NDK47_18315</name>
</gene>
<feature type="signal peptide" evidence="1">
    <location>
        <begin position="1"/>
        <end position="23"/>
    </location>
</feature>
<sequence length="48" mass="5087">MKKFLTGMLVLLMAITMVTPVLGAEKATVVSKPKSTTAIGTFDIDPGY</sequence>
<dbReference type="RefSeq" id="WP_251871220.1">
    <property type="nucleotide sequence ID" value="NZ_CP098755.1"/>
</dbReference>
<keyword evidence="1" id="KW-0732">Signal</keyword>
<keyword evidence="3" id="KW-1185">Reference proteome</keyword>
<evidence type="ECO:0000313" key="3">
    <source>
        <dbReference type="Proteomes" id="UP001056500"/>
    </source>
</evidence>
<dbReference type="EMBL" id="CP098755">
    <property type="protein sequence ID" value="USG64103.1"/>
    <property type="molecule type" value="Genomic_DNA"/>
</dbReference>
<dbReference type="Proteomes" id="UP001056500">
    <property type="component" value="Chromosome"/>
</dbReference>
<reference evidence="2" key="1">
    <citation type="submission" date="2022-06" db="EMBL/GenBank/DDBJ databases">
        <title>Genome sequencing of Brevibacillus sp. BB3-R1.</title>
        <authorList>
            <person name="Heo J."/>
            <person name="Lee D."/>
            <person name="Won M."/>
            <person name="Han B.-H."/>
            <person name="Hong S.-B."/>
            <person name="Kwon S.-W."/>
        </authorList>
    </citation>
    <scope>NUCLEOTIDE SEQUENCE</scope>
    <source>
        <strain evidence="2">BB3-R1</strain>
    </source>
</reference>
<proteinExistence type="predicted"/>
<organism evidence="2 3">
    <name type="scientific">Brevibacillus ruminantium</name>
    <dbReference type="NCBI Taxonomy" id="2950604"/>
    <lineage>
        <taxon>Bacteria</taxon>
        <taxon>Bacillati</taxon>
        <taxon>Bacillota</taxon>
        <taxon>Bacilli</taxon>
        <taxon>Bacillales</taxon>
        <taxon>Paenibacillaceae</taxon>
        <taxon>Brevibacillus</taxon>
    </lineage>
</organism>
<evidence type="ECO:0000313" key="2">
    <source>
        <dbReference type="EMBL" id="USG64103.1"/>
    </source>
</evidence>
<evidence type="ECO:0000256" key="1">
    <source>
        <dbReference type="SAM" id="SignalP"/>
    </source>
</evidence>
<feature type="chain" id="PRO_5046171921" evidence="1">
    <location>
        <begin position="24"/>
        <end position="48"/>
    </location>
</feature>
<accession>A0ABY4WD68</accession>
<name>A0ABY4WD68_9BACL</name>